<name>A0A5J5A8T1_9ASTE</name>
<evidence type="ECO:0000313" key="2">
    <source>
        <dbReference type="Proteomes" id="UP000325577"/>
    </source>
</evidence>
<dbReference type="AlphaFoldDB" id="A0A5J5A8T1"/>
<dbReference type="OrthoDB" id="423462at2759"/>
<dbReference type="Gene3D" id="3.30.70.330">
    <property type="match status" value="1"/>
</dbReference>
<proteinExistence type="predicted"/>
<evidence type="ECO:0000313" key="1">
    <source>
        <dbReference type="EMBL" id="KAA8525761.1"/>
    </source>
</evidence>
<reference evidence="1 2" key="1">
    <citation type="submission" date="2019-09" db="EMBL/GenBank/DDBJ databases">
        <title>A chromosome-level genome assembly of the Chinese tupelo Nyssa sinensis.</title>
        <authorList>
            <person name="Yang X."/>
            <person name="Kang M."/>
            <person name="Yang Y."/>
            <person name="Xiong H."/>
            <person name="Wang M."/>
            <person name="Zhang Z."/>
            <person name="Wang Z."/>
            <person name="Wu H."/>
            <person name="Ma T."/>
            <person name="Liu J."/>
            <person name="Xi Z."/>
        </authorList>
    </citation>
    <scope>NUCLEOTIDE SEQUENCE [LARGE SCALE GENOMIC DNA]</scope>
    <source>
        <strain evidence="1">J267</strain>
        <tissue evidence="1">Leaf</tissue>
    </source>
</reference>
<accession>A0A5J5A8T1</accession>
<organism evidence="1 2">
    <name type="scientific">Nyssa sinensis</name>
    <dbReference type="NCBI Taxonomy" id="561372"/>
    <lineage>
        <taxon>Eukaryota</taxon>
        <taxon>Viridiplantae</taxon>
        <taxon>Streptophyta</taxon>
        <taxon>Embryophyta</taxon>
        <taxon>Tracheophyta</taxon>
        <taxon>Spermatophyta</taxon>
        <taxon>Magnoliopsida</taxon>
        <taxon>eudicotyledons</taxon>
        <taxon>Gunneridae</taxon>
        <taxon>Pentapetalae</taxon>
        <taxon>asterids</taxon>
        <taxon>Cornales</taxon>
        <taxon>Nyssaceae</taxon>
        <taxon>Nyssa</taxon>
    </lineage>
</organism>
<dbReference type="InterPro" id="IPR012677">
    <property type="entry name" value="Nucleotide-bd_a/b_plait_sf"/>
</dbReference>
<gene>
    <name evidence="1" type="ORF">F0562_007616</name>
</gene>
<sequence length="123" mass="13365">MITPSVDAQGQSIYPRKIQEQFKDLLMDIFEELGKFGEIESFNVCDKPLTTRLTNSENIGWRSEREASVPSEGLLWLLPPCKSTSIGVNPSMGFSGNYGINGISPSVIGSYGSQATLQGLGAY</sequence>
<protein>
    <submittedName>
        <fullName evidence="1">Uncharacterized protein</fullName>
    </submittedName>
</protein>
<dbReference type="EMBL" id="CM018046">
    <property type="protein sequence ID" value="KAA8525761.1"/>
    <property type="molecule type" value="Genomic_DNA"/>
</dbReference>
<dbReference type="Proteomes" id="UP000325577">
    <property type="component" value="Linkage Group LG3"/>
</dbReference>
<keyword evidence="2" id="KW-1185">Reference proteome</keyword>